<evidence type="ECO:0000256" key="1">
    <source>
        <dbReference type="SAM" id="Phobius"/>
    </source>
</evidence>
<feature type="transmembrane region" description="Helical" evidence="1">
    <location>
        <begin position="16"/>
        <end position="42"/>
    </location>
</feature>
<feature type="non-terminal residue" evidence="2">
    <location>
        <position position="1"/>
    </location>
</feature>
<keyword evidence="1" id="KW-0812">Transmembrane</keyword>
<evidence type="ECO:0000313" key="3">
    <source>
        <dbReference type="Proteomes" id="UP001328107"/>
    </source>
</evidence>
<comment type="caution">
    <text evidence="2">The sequence shown here is derived from an EMBL/GenBank/DDBJ whole genome shotgun (WGS) entry which is preliminary data.</text>
</comment>
<dbReference type="Proteomes" id="UP001328107">
    <property type="component" value="Unassembled WGS sequence"/>
</dbReference>
<dbReference type="EMBL" id="BTRK01000004">
    <property type="protein sequence ID" value="GMR46655.1"/>
    <property type="molecule type" value="Genomic_DNA"/>
</dbReference>
<keyword evidence="1" id="KW-1133">Transmembrane helix</keyword>
<keyword evidence="3" id="KW-1185">Reference proteome</keyword>
<keyword evidence="1" id="KW-0472">Membrane</keyword>
<evidence type="ECO:0008006" key="4">
    <source>
        <dbReference type="Google" id="ProtNLM"/>
    </source>
</evidence>
<organism evidence="2 3">
    <name type="scientific">Pristionchus mayeri</name>
    <dbReference type="NCBI Taxonomy" id="1317129"/>
    <lineage>
        <taxon>Eukaryota</taxon>
        <taxon>Metazoa</taxon>
        <taxon>Ecdysozoa</taxon>
        <taxon>Nematoda</taxon>
        <taxon>Chromadorea</taxon>
        <taxon>Rhabditida</taxon>
        <taxon>Rhabditina</taxon>
        <taxon>Diplogasteromorpha</taxon>
        <taxon>Diplogasteroidea</taxon>
        <taxon>Neodiplogasteridae</taxon>
        <taxon>Pristionchus</taxon>
    </lineage>
</organism>
<evidence type="ECO:0000313" key="2">
    <source>
        <dbReference type="EMBL" id="GMR46655.1"/>
    </source>
</evidence>
<gene>
    <name evidence="2" type="ORF">PMAYCL1PPCAC_16850</name>
</gene>
<proteinExistence type="predicted"/>
<name>A0AAN5CLI3_9BILA</name>
<dbReference type="AlphaFoldDB" id="A0AAN5CLI3"/>
<accession>A0AAN5CLI3</accession>
<sequence>FQFASGFEPHRCADPYYLLTFAPLQLLSMAFELAMPWVLATYGHEFYRNRLRQLLRPVLQRRQVSPSDERNQIKIRNVLGEQVL</sequence>
<protein>
    <recommendedName>
        <fullName evidence="4">G protein-coupled receptor</fullName>
    </recommendedName>
</protein>
<reference evidence="3" key="1">
    <citation type="submission" date="2022-10" db="EMBL/GenBank/DDBJ databases">
        <title>Genome assembly of Pristionchus species.</title>
        <authorList>
            <person name="Yoshida K."/>
            <person name="Sommer R.J."/>
        </authorList>
    </citation>
    <scope>NUCLEOTIDE SEQUENCE [LARGE SCALE GENOMIC DNA]</scope>
    <source>
        <strain evidence="3">RS5460</strain>
    </source>
</reference>